<dbReference type="InterPro" id="IPR046953">
    <property type="entry name" value="Spore_GerAC-like_C"/>
</dbReference>
<evidence type="ECO:0000256" key="4">
    <source>
        <dbReference type="ARBA" id="ARBA00022729"/>
    </source>
</evidence>
<dbReference type="AlphaFoldDB" id="A0A1I0ALF9"/>
<name>A0A1I0ALF9_9FIRM</name>
<evidence type="ECO:0000256" key="7">
    <source>
        <dbReference type="ARBA" id="ARBA00023288"/>
    </source>
</evidence>
<protein>
    <submittedName>
        <fullName evidence="11">Germination protein, Ger(X)C family</fullName>
    </submittedName>
</protein>
<sequence>MKKHMILLALLMMTSAFTGCWDAIEIDQRGYVMSLGIDKYEIPPPGKSEEGNSPEEEAAVPTMAHIPEDNPRNRFSFTYVIPNVEFLVGESENPNILYNTVGENLYSASRILTTRINKQVFFGHMKVLVIGETVARDPDMLREVLDAIERDQFISRRISVAIAPDTARGVLEVEPLINPMTGQFMADLFRNKDRSPRSGGGIMGDVFEELHRWGNTVIPRVIPGEEDIKVAGSAVIKNYRLIGWLGEVETRALEIIRGTARPGGLTVKHQGKDEEHIVPIDLIYLSSEFKLDKTSDKIRVIKEVKTTGEVKQFILDPHQDLMEPQLIRELEALVCEKIKKEMKETIRKLQEEFQVDVLGVDHYLSKYHPKLWPEVEEDWDEVFPHIEINVDVETKIRRVGLTK</sequence>
<feature type="domain" description="Spore germination protein N-terminal" evidence="10">
    <location>
        <begin position="22"/>
        <end position="221"/>
    </location>
</feature>
<keyword evidence="7" id="KW-0449">Lipoprotein</keyword>
<dbReference type="Proteomes" id="UP000199568">
    <property type="component" value="Unassembled WGS sequence"/>
</dbReference>
<evidence type="ECO:0000259" key="9">
    <source>
        <dbReference type="Pfam" id="PF05504"/>
    </source>
</evidence>
<keyword evidence="3" id="KW-0309">Germination</keyword>
<comment type="similarity">
    <text evidence="2">Belongs to the GerABKC lipoprotein family.</text>
</comment>
<dbReference type="InterPro" id="IPR057336">
    <property type="entry name" value="GerAC_N"/>
</dbReference>
<evidence type="ECO:0000313" key="11">
    <source>
        <dbReference type="EMBL" id="SES94561.1"/>
    </source>
</evidence>
<gene>
    <name evidence="11" type="ORF">SAMN05660297_00959</name>
</gene>
<dbReference type="NCBIfam" id="TIGR02887">
    <property type="entry name" value="spore_ger_x_C"/>
    <property type="match status" value="1"/>
</dbReference>
<keyword evidence="4 8" id="KW-0732">Signal</keyword>
<dbReference type="GO" id="GO:0016020">
    <property type="term" value="C:membrane"/>
    <property type="evidence" value="ECO:0007669"/>
    <property type="project" value="UniProtKB-SubCell"/>
</dbReference>
<evidence type="ECO:0000256" key="8">
    <source>
        <dbReference type="SAM" id="SignalP"/>
    </source>
</evidence>
<comment type="subcellular location">
    <subcellularLocation>
        <location evidence="1">Membrane</location>
        <topology evidence="1">Lipid-anchor</topology>
    </subcellularLocation>
</comment>
<dbReference type="STRING" id="426128.SAMN05660297_00959"/>
<dbReference type="InterPro" id="IPR008844">
    <property type="entry name" value="Spore_GerAC-like"/>
</dbReference>
<dbReference type="InterPro" id="IPR038501">
    <property type="entry name" value="Spore_GerAC_C_sf"/>
</dbReference>
<feature type="signal peptide" evidence="8">
    <location>
        <begin position="1"/>
        <end position="18"/>
    </location>
</feature>
<dbReference type="PANTHER" id="PTHR35789:SF1">
    <property type="entry name" value="SPORE GERMINATION PROTEIN B3"/>
    <property type="match status" value="1"/>
</dbReference>
<reference evidence="11 12" key="1">
    <citation type="submission" date="2016-10" db="EMBL/GenBank/DDBJ databases">
        <authorList>
            <person name="de Groot N.N."/>
        </authorList>
    </citation>
    <scope>NUCLEOTIDE SEQUENCE [LARGE SCALE GENOMIC DNA]</scope>
    <source>
        <strain evidence="11 12">DSM 18979</strain>
    </source>
</reference>
<evidence type="ECO:0000256" key="6">
    <source>
        <dbReference type="ARBA" id="ARBA00023139"/>
    </source>
</evidence>
<dbReference type="Pfam" id="PF25198">
    <property type="entry name" value="Spore_GerAC_N"/>
    <property type="match status" value="1"/>
</dbReference>
<accession>A0A1I0ALF9</accession>
<dbReference type="PANTHER" id="PTHR35789">
    <property type="entry name" value="SPORE GERMINATION PROTEIN B3"/>
    <property type="match status" value="1"/>
</dbReference>
<evidence type="ECO:0000256" key="3">
    <source>
        <dbReference type="ARBA" id="ARBA00022544"/>
    </source>
</evidence>
<evidence type="ECO:0000256" key="2">
    <source>
        <dbReference type="ARBA" id="ARBA00007886"/>
    </source>
</evidence>
<dbReference type="EMBL" id="FOHU01000003">
    <property type="protein sequence ID" value="SES94561.1"/>
    <property type="molecule type" value="Genomic_DNA"/>
</dbReference>
<evidence type="ECO:0000256" key="5">
    <source>
        <dbReference type="ARBA" id="ARBA00023136"/>
    </source>
</evidence>
<dbReference type="OrthoDB" id="2569624at2"/>
<evidence type="ECO:0000256" key="1">
    <source>
        <dbReference type="ARBA" id="ARBA00004635"/>
    </source>
</evidence>
<feature type="chain" id="PRO_5038857671" evidence="8">
    <location>
        <begin position="19"/>
        <end position="403"/>
    </location>
</feature>
<keyword evidence="12" id="KW-1185">Reference proteome</keyword>
<dbReference type="Gene3D" id="3.30.300.210">
    <property type="entry name" value="Nutrient germinant receptor protein C, domain 3"/>
    <property type="match status" value="1"/>
</dbReference>
<dbReference type="Pfam" id="PF05504">
    <property type="entry name" value="Spore_GerAC"/>
    <property type="match status" value="1"/>
</dbReference>
<feature type="domain" description="Spore germination GerAC-like C-terminal" evidence="9">
    <location>
        <begin position="232"/>
        <end position="400"/>
    </location>
</feature>
<organism evidence="11 12">
    <name type="scientific">Natronincola peptidivorans</name>
    <dbReference type="NCBI Taxonomy" id="426128"/>
    <lineage>
        <taxon>Bacteria</taxon>
        <taxon>Bacillati</taxon>
        <taxon>Bacillota</taxon>
        <taxon>Clostridia</taxon>
        <taxon>Peptostreptococcales</taxon>
        <taxon>Natronincolaceae</taxon>
        <taxon>Natronincola</taxon>
    </lineage>
</organism>
<dbReference type="GO" id="GO:0009847">
    <property type="term" value="P:spore germination"/>
    <property type="evidence" value="ECO:0007669"/>
    <property type="project" value="InterPro"/>
</dbReference>
<keyword evidence="5" id="KW-0472">Membrane</keyword>
<proteinExistence type="inferred from homology"/>
<dbReference type="RefSeq" id="WP_090440130.1">
    <property type="nucleotide sequence ID" value="NZ_FOHU01000003.1"/>
</dbReference>
<keyword evidence="6" id="KW-0564">Palmitate</keyword>
<dbReference type="PROSITE" id="PS51257">
    <property type="entry name" value="PROKAR_LIPOPROTEIN"/>
    <property type="match status" value="1"/>
</dbReference>
<evidence type="ECO:0000313" key="12">
    <source>
        <dbReference type="Proteomes" id="UP000199568"/>
    </source>
</evidence>
<evidence type="ECO:0000259" key="10">
    <source>
        <dbReference type="Pfam" id="PF25198"/>
    </source>
</evidence>